<feature type="non-terminal residue" evidence="2">
    <location>
        <position position="67"/>
    </location>
</feature>
<feature type="non-terminal residue" evidence="2">
    <location>
        <position position="1"/>
    </location>
</feature>
<proteinExistence type="predicted"/>
<dbReference type="EMBL" id="KQ086534">
    <property type="protein sequence ID" value="KLO04461.1"/>
    <property type="molecule type" value="Genomic_DNA"/>
</dbReference>
<keyword evidence="6" id="KW-1185">Reference proteome</keyword>
<organism evidence="2 6">
    <name type="scientific">Schizopora paradoxa</name>
    <dbReference type="NCBI Taxonomy" id="27342"/>
    <lineage>
        <taxon>Eukaryota</taxon>
        <taxon>Fungi</taxon>
        <taxon>Dikarya</taxon>
        <taxon>Basidiomycota</taxon>
        <taxon>Agaricomycotina</taxon>
        <taxon>Agaricomycetes</taxon>
        <taxon>Hymenochaetales</taxon>
        <taxon>Schizoporaceae</taxon>
        <taxon>Schizopora</taxon>
    </lineage>
</organism>
<protein>
    <submittedName>
        <fullName evidence="2">Uncharacterized protein</fullName>
    </submittedName>
</protein>
<dbReference type="EMBL" id="KQ086301">
    <property type="protein sequence ID" value="KLO05485.1"/>
    <property type="molecule type" value="Genomic_DNA"/>
</dbReference>
<evidence type="ECO:0000313" key="3">
    <source>
        <dbReference type="EMBL" id="KLO05427.1"/>
    </source>
</evidence>
<gene>
    <name evidence="2" type="ORF">SCHPADRAFT_801595</name>
    <name evidence="5" type="ORF">SCHPADRAFT_834835</name>
    <name evidence="4" type="ORF">SCHPADRAFT_839338</name>
    <name evidence="3" type="ORF">SCHPADRAFT_839421</name>
    <name evidence="1" type="ORF">SCHPADRAFT_840550</name>
</gene>
<evidence type="ECO:0000313" key="2">
    <source>
        <dbReference type="EMBL" id="KLO04584.1"/>
    </source>
</evidence>
<dbReference type="EMBL" id="KQ086494">
    <property type="protein sequence ID" value="KLO04584.1"/>
    <property type="molecule type" value="Genomic_DNA"/>
</dbReference>
<sequence length="67" mass="7992">YHLRGLMYHGENHFTSTYIDKNQHMWYHDGMGTGRNHEYQGSLHTTSNNKIIHSHRKQICTTIYCKV</sequence>
<dbReference type="AlphaFoldDB" id="A0A0H2QYV1"/>
<evidence type="ECO:0000313" key="5">
    <source>
        <dbReference type="EMBL" id="KLO08807.1"/>
    </source>
</evidence>
<evidence type="ECO:0000313" key="6">
    <source>
        <dbReference type="Proteomes" id="UP000053477"/>
    </source>
</evidence>
<accession>A0A0H2QYV1</accession>
<dbReference type="Proteomes" id="UP000053477">
    <property type="component" value="Unassembled WGS sequence"/>
</dbReference>
<reference evidence="2 6" key="1">
    <citation type="submission" date="2015-04" db="EMBL/GenBank/DDBJ databases">
        <title>Complete genome sequence of Schizopora paradoxa KUC8140, a cosmopolitan wood degrader in East Asia.</title>
        <authorList>
            <consortium name="DOE Joint Genome Institute"/>
            <person name="Min B."/>
            <person name="Park H."/>
            <person name="Jang Y."/>
            <person name="Kim J.-J."/>
            <person name="Kim K.H."/>
            <person name="Pangilinan J."/>
            <person name="Lipzen A."/>
            <person name="Riley R."/>
            <person name="Grigoriev I.V."/>
            <person name="Spatafora J.W."/>
            <person name="Choi I.-G."/>
        </authorList>
    </citation>
    <scope>NUCLEOTIDE SEQUENCE [LARGE SCALE GENOMIC DNA]</scope>
    <source>
        <strain evidence="2 6">KUC8140</strain>
    </source>
</reference>
<evidence type="ECO:0000313" key="4">
    <source>
        <dbReference type="EMBL" id="KLO05485.1"/>
    </source>
</evidence>
<dbReference type="EMBL" id="KQ086310">
    <property type="protein sequence ID" value="KLO05427.1"/>
    <property type="molecule type" value="Genomic_DNA"/>
</dbReference>
<dbReference type="OrthoDB" id="2629491at2759"/>
<name>A0A0H2QYV1_9AGAM</name>
<evidence type="ECO:0000313" key="1">
    <source>
        <dbReference type="EMBL" id="KLO04461.1"/>
    </source>
</evidence>
<dbReference type="EMBL" id="KQ086076">
    <property type="protein sequence ID" value="KLO08807.1"/>
    <property type="molecule type" value="Genomic_DNA"/>
</dbReference>